<organism evidence="1 2">
    <name type="scientific">Olivibacter ginsenosidimutans</name>
    <dbReference type="NCBI Taxonomy" id="1176537"/>
    <lineage>
        <taxon>Bacteria</taxon>
        <taxon>Pseudomonadati</taxon>
        <taxon>Bacteroidota</taxon>
        <taxon>Sphingobacteriia</taxon>
        <taxon>Sphingobacteriales</taxon>
        <taxon>Sphingobacteriaceae</taxon>
        <taxon>Olivibacter</taxon>
    </lineage>
</organism>
<protein>
    <submittedName>
        <fullName evidence="1">DUF4961 domain-containing protein</fullName>
    </submittedName>
</protein>
<evidence type="ECO:0000313" key="1">
    <source>
        <dbReference type="EMBL" id="GAA4808666.1"/>
    </source>
</evidence>
<evidence type="ECO:0000313" key="2">
    <source>
        <dbReference type="Proteomes" id="UP001501411"/>
    </source>
</evidence>
<proteinExistence type="predicted"/>
<gene>
    <name evidence="1" type="ORF">GCM10023231_42430</name>
</gene>
<dbReference type="EMBL" id="BAABIQ010000044">
    <property type="protein sequence ID" value="GAA4808666.1"/>
    <property type="molecule type" value="Genomic_DNA"/>
</dbReference>
<reference evidence="2" key="1">
    <citation type="journal article" date="2019" name="Int. J. Syst. Evol. Microbiol.">
        <title>The Global Catalogue of Microorganisms (GCM) 10K type strain sequencing project: providing services to taxonomists for standard genome sequencing and annotation.</title>
        <authorList>
            <consortium name="The Broad Institute Genomics Platform"/>
            <consortium name="The Broad Institute Genome Sequencing Center for Infectious Disease"/>
            <person name="Wu L."/>
            <person name="Ma J."/>
        </authorList>
    </citation>
    <scope>NUCLEOTIDE SEQUENCE [LARGE SCALE GENOMIC DNA]</scope>
    <source>
        <strain evidence="2">JCM 18200</strain>
    </source>
</reference>
<dbReference type="InterPro" id="IPR032522">
    <property type="entry name" value="DUF4961"/>
</dbReference>
<dbReference type="PROSITE" id="PS51257">
    <property type="entry name" value="PROKAR_LIPOPROTEIN"/>
    <property type="match status" value="1"/>
</dbReference>
<comment type="caution">
    <text evidence="1">The sequence shown here is derived from an EMBL/GenBank/DDBJ whole genome shotgun (WGS) entry which is preliminary data.</text>
</comment>
<sequence length="331" mass="36690">MNTTKIKRTLSFRWAIGCALIALIAGCVYLDGVEQPGSVKAGEALEAALHAHVDVAEDRQNVRFVIAVLAPRSWNAAQNMQMSYVSQDFGSGTLVQVPVGVKAPNSGNNLDWSPALKNKFGIGPNLIDDMEWVVFWTKEQYTLHNGDKPKIDAQISIKSGMQNVKFKVGYFIGSSIDGLDDYLGGPGAKYKTWFSDCFEVTDGEGDVVDFCNPPQTFVDPYRSTDNDILTLTYDRDILPGPLGEEIYLCATAELADGKTKTVCEVSSANRLKAVTGAKGRFEMTFWPRQYFGLQEGEVMERFIYYFTDQTGNIKVGYANTEEPFVYTFTCD</sequence>
<dbReference type="Pfam" id="PF16328">
    <property type="entry name" value="DUF4961"/>
    <property type="match status" value="1"/>
</dbReference>
<name>A0ABP9CG75_9SPHI</name>
<dbReference type="RefSeq" id="WP_345235356.1">
    <property type="nucleotide sequence ID" value="NZ_BAABIQ010000044.1"/>
</dbReference>
<accession>A0ABP9CG75</accession>
<keyword evidence="2" id="KW-1185">Reference proteome</keyword>
<dbReference type="Proteomes" id="UP001501411">
    <property type="component" value="Unassembled WGS sequence"/>
</dbReference>